<sequence>MEKYGYPPVQTPTRERWLNYRVVSRSRMKYLCLFAASFMLLFWHLTKVSQHTLIPLAGDSDSFHHIVPTRKWKQHTEVDDGTRKIPLEAHIMSKCPDALVCLQNLLLPTLSQSNTLSKVNFTLSYIGTPQPEGDVACMHGPTECLGNIIELCAAKLYPDPKIYLGFTFCLTKRYSEIPARELVNECALESGIDFGKLNDCASREDGAFGMGLLRKSVERSKSVGAGKSCTVRLDEEVRCVMDGGQWKDCPRGSAPGDLVRDIEKLYAERNSADRT</sequence>
<keyword evidence="4" id="KW-0732">Signal</keyword>
<dbReference type="InterPro" id="IPR004911">
    <property type="entry name" value="Interferon-induced_GILT"/>
</dbReference>
<dbReference type="GO" id="GO:0016671">
    <property type="term" value="F:oxidoreductase activity, acting on a sulfur group of donors, disulfide as acceptor"/>
    <property type="evidence" value="ECO:0007669"/>
    <property type="project" value="InterPro"/>
</dbReference>
<feature type="transmembrane region" description="Helical" evidence="6">
    <location>
        <begin position="30"/>
        <end position="46"/>
    </location>
</feature>
<gene>
    <name evidence="7" type="ORF">E6O75_ATG03885</name>
</gene>
<keyword evidence="6" id="KW-1133">Transmembrane helix</keyword>
<evidence type="ECO:0008006" key="9">
    <source>
        <dbReference type="Google" id="ProtNLM"/>
    </source>
</evidence>
<dbReference type="PANTHER" id="PTHR13234:SF8">
    <property type="entry name" value="GAMMA-INTERFERON-INDUCIBLE LYSOSOMAL THIOL REDUCTASE"/>
    <property type="match status" value="1"/>
</dbReference>
<organism evidence="7 8">
    <name type="scientific">Venturia nashicola</name>
    <dbReference type="NCBI Taxonomy" id="86259"/>
    <lineage>
        <taxon>Eukaryota</taxon>
        <taxon>Fungi</taxon>
        <taxon>Dikarya</taxon>
        <taxon>Ascomycota</taxon>
        <taxon>Pezizomycotina</taxon>
        <taxon>Dothideomycetes</taxon>
        <taxon>Pleosporomycetidae</taxon>
        <taxon>Venturiales</taxon>
        <taxon>Venturiaceae</taxon>
        <taxon>Venturia</taxon>
    </lineage>
</organism>
<dbReference type="STRING" id="86259.A0A4Z1PSG1"/>
<dbReference type="Pfam" id="PF03227">
    <property type="entry name" value="GILT"/>
    <property type="match status" value="1"/>
</dbReference>
<protein>
    <recommendedName>
        <fullName evidence="9">Gamma interferon inducible lysosomal thiol reductase</fullName>
    </recommendedName>
</protein>
<evidence type="ECO:0000256" key="6">
    <source>
        <dbReference type="SAM" id="Phobius"/>
    </source>
</evidence>
<reference evidence="7 8" key="1">
    <citation type="submission" date="2019-04" db="EMBL/GenBank/DDBJ databases">
        <title>High contiguity whole genome sequence and gene annotation resource for two Venturia nashicola isolates.</title>
        <authorList>
            <person name="Prokchorchik M."/>
            <person name="Won K."/>
            <person name="Lee Y."/>
            <person name="Choi E.D."/>
            <person name="Segonzac C."/>
            <person name="Sohn K.H."/>
        </authorList>
    </citation>
    <scope>NUCLEOTIDE SEQUENCE [LARGE SCALE GENOMIC DNA]</scope>
    <source>
        <strain evidence="7 8">PRI2</strain>
    </source>
</reference>
<keyword evidence="6" id="KW-0812">Transmembrane</keyword>
<evidence type="ECO:0000256" key="1">
    <source>
        <dbReference type="ARBA" id="ARBA00004613"/>
    </source>
</evidence>
<comment type="similarity">
    <text evidence="2">Belongs to the GILT family.</text>
</comment>
<dbReference type="EMBL" id="SNSC02000003">
    <property type="protein sequence ID" value="TID26022.1"/>
    <property type="molecule type" value="Genomic_DNA"/>
</dbReference>
<keyword evidence="3" id="KW-0964">Secreted</keyword>
<proteinExistence type="inferred from homology"/>
<evidence type="ECO:0000256" key="4">
    <source>
        <dbReference type="ARBA" id="ARBA00022729"/>
    </source>
</evidence>
<comment type="caution">
    <text evidence="7">The sequence shown here is derived from an EMBL/GenBank/DDBJ whole genome shotgun (WGS) entry which is preliminary data.</text>
</comment>
<dbReference type="AlphaFoldDB" id="A0A4Z1PSG1"/>
<keyword evidence="5" id="KW-0325">Glycoprotein</keyword>
<dbReference type="PANTHER" id="PTHR13234">
    <property type="entry name" value="GAMMA-INTERFERON INDUCIBLE LYSOSOMAL THIOL REDUCTASE GILT"/>
    <property type="match status" value="1"/>
</dbReference>
<name>A0A4Z1PSG1_9PEZI</name>
<evidence type="ECO:0000256" key="5">
    <source>
        <dbReference type="ARBA" id="ARBA00023180"/>
    </source>
</evidence>
<evidence type="ECO:0000313" key="8">
    <source>
        <dbReference type="Proteomes" id="UP000298493"/>
    </source>
</evidence>
<comment type="subcellular location">
    <subcellularLocation>
        <location evidence="1">Secreted</location>
    </subcellularLocation>
</comment>
<keyword evidence="8" id="KW-1185">Reference proteome</keyword>
<dbReference type="Proteomes" id="UP000298493">
    <property type="component" value="Unassembled WGS sequence"/>
</dbReference>
<evidence type="ECO:0000256" key="2">
    <source>
        <dbReference type="ARBA" id="ARBA00005679"/>
    </source>
</evidence>
<dbReference type="GO" id="GO:0005576">
    <property type="term" value="C:extracellular region"/>
    <property type="evidence" value="ECO:0007669"/>
    <property type="project" value="UniProtKB-SubCell"/>
</dbReference>
<evidence type="ECO:0000256" key="3">
    <source>
        <dbReference type="ARBA" id="ARBA00022525"/>
    </source>
</evidence>
<accession>A0A4Z1PSG1</accession>
<keyword evidence="6" id="KW-0472">Membrane</keyword>
<evidence type="ECO:0000313" key="7">
    <source>
        <dbReference type="EMBL" id="TID26022.1"/>
    </source>
</evidence>